<dbReference type="Pfam" id="PF07690">
    <property type="entry name" value="MFS_1"/>
    <property type="match status" value="1"/>
</dbReference>
<dbReference type="Gene3D" id="1.20.1250.20">
    <property type="entry name" value="MFS general substrate transporter like domains"/>
    <property type="match status" value="1"/>
</dbReference>
<gene>
    <name evidence="2" type="ORF">Acor_54530</name>
</gene>
<dbReference type="SUPFAM" id="SSF103473">
    <property type="entry name" value="MFS general substrate transporter"/>
    <property type="match status" value="1"/>
</dbReference>
<dbReference type="InterPro" id="IPR036259">
    <property type="entry name" value="MFS_trans_sf"/>
</dbReference>
<dbReference type="Proteomes" id="UP000334990">
    <property type="component" value="Unassembled WGS sequence"/>
</dbReference>
<protein>
    <recommendedName>
        <fullName evidence="4">Major facilitator superfamily (MFS) profile domain-containing protein</fullName>
    </recommendedName>
</protein>
<evidence type="ECO:0000313" key="3">
    <source>
        <dbReference type="Proteomes" id="UP000334990"/>
    </source>
</evidence>
<organism evidence="2 3">
    <name type="scientific">Acrocarpospora corrugata</name>
    <dbReference type="NCBI Taxonomy" id="35763"/>
    <lineage>
        <taxon>Bacteria</taxon>
        <taxon>Bacillati</taxon>
        <taxon>Actinomycetota</taxon>
        <taxon>Actinomycetes</taxon>
        <taxon>Streptosporangiales</taxon>
        <taxon>Streptosporangiaceae</taxon>
        <taxon>Acrocarpospora</taxon>
    </lineage>
</organism>
<dbReference type="EMBL" id="BLAD01000068">
    <property type="protein sequence ID" value="GES03387.1"/>
    <property type="molecule type" value="Genomic_DNA"/>
</dbReference>
<reference evidence="2 3" key="1">
    <citation type="submission" date="2019-10" db="EMBL/GenBank/DDBJ databases">
        <title>Whole genome shotgun sequence of Acrocarpospora corrugata NBRC 13972.</title>
        <authorList>
            <person name="Ichikawa N."/>
            <person name="Kimura A."/>
            <person name="Kitahashi Y."/>
            <person name="Komaki H."/>
            <person name="Oguchi A."/>
        </authorList>
    </citation>
    <scope>NUCLEOTIDE SEQUENCE [LARGE SCALE GENOMIC DNA]</scope>
    <source>
        <strain evidence="2 3">NBRC 13972</strain>
    </source>
</reference>
<evidence type="ECO:0000313" key="2">
    <source>
        <dbReference type="EMBL" id="GES03387.1"/>
    </source>
</evidence>
<dbReference type="PANTHER" id="PTHR23518">
    <property type="entry name" value="C-METHYLTRANSFERASE"/>
    <property type="match status" value="1"/>
</dbReference>
<sequence length="206" mass="21189">MSRGVAGIGSASFLADVGHEIPTALLPSLLTSTLGAPAAALGAIEGISDALAGAARFAGGALADDPHRRRTVAVGGYTTTAVLGAATAVATSVWQVGVLRAAAWTTRGLRVPARNALLADIVPAAAYGRAYGFERMMDNLGAIFGPLLAIALVAHHRRPRGDRPVGHSRPARRRRDRLRHPSYPTPSTPRAVAPATALRAGEEATA</sequence>
<evidence type="ECO:0000256" key="1">
    <source>
        <dbReference type="SAM" id="MobiDB-lite"/>
    </source>
</evidence>
<dbReference type="AlphaFoldDB" id="A0A5M3W2T6"/>
<comment type="caution">
    <text evidence="2">The sequence shown here is derived from an EMBL/GenBank/DDBJ whole genome shotgun (WGS) entry which is preliminary data.</text>
</comment>
<name>A0A5M3W2T6_9ACTN</name>
<feature type="compositionally biased region" description="Basic residues" evidence="1">
    <location>
        <begin position="169"/>
        <end position="180"/>
    </location>
</feature>
<feature type="region of interest" description="Disordered" evidence="1">
    <location>
        <begin position="159"/>
        <end position="206"/>
    </location>
</feature>
<accession>A0A5M3W2T6</accession>
<dbReference type="PANTHER" id="PTHR23518:SF2">
    <property type="entry name" value="MAJOR FACILITATOR SUPERFAMILY TRANSPORTER"/>
    <property type="match status" value="1"/>
</dbReference>
<proteinExistence type="predicted"/>
<dbReference type="GO" id="GO:0022857">
    <property type="term" value="F:transmembrane transporter activity"/>
    <property type="evidence" value="ECO:0007669"/>
    <property type="project" value="InterPro"/>
</dbReference>
<dbReference type="InterPro" id="IPR011701">
    <property type="entry name" value="MFS"/>
</dbReference>
<keyword evidence="3" id="KW-1185">Reference proteome</keyword>
<evidence type="ECO:0008006" key="4">
    <source>
        <dbReference type="Google" id="ProtNLM"/>
    </source>
</evidence>